<dbReference type="EMBL" id="CAXHTB010000025">
    <property type="protein sequence ID" value="CAL0333323.1"/>
    <property type="molecule type" value="Genomic_DNA"/>
</dbReference>
<feature type="domain" description="F-box" evidence="1">
    <location>
        <begin position="50"/>
        <end position="90"/>
    </location>
</feature>
<comment type="caution">
    <text evidence="2">The sequence shown here is derived from an EMBL/GenBank/DDBJ whole genome shotgun (WGS) entry which is preliminary data.</text>
</comment>
<dbReference type="InterPro" id="IPR015915">
    <property type="entry name" value="Kelch-typ_b-propeller"/>
</dbReference>
<keyword evidence="3" id="KW-1185">Reference proteome</keyword>
<protein>
    <recommendedName>
        <fullName evidence="1">F-box domain-containing protein</fullName>
    </recommendedName>
</protein>
<dbReference type="SUPFAM" id="SSF117281">
    <property type="entry name" value="Kelch motif"/>
    <property type="match status" value="1"/>
</dbReference>
<dbReference type="PANTHER" id="PTHR47719:SF2">
    <property type="entry name" value="SKP1-INTERACTING PARTNER 15"/>
    <property type="match status" value="1"/>
</dbReference>
<dbReference type="Pfam" id="PF00646">
    <property type="entry name" value="F-box"/>
    <property type="match status" value="1"/>
</dbReference>
<proteinExistence type="predicted"/>
<sequence>MPHVTSSLCFHNSFILFRYINNTCHIPNPNPISSTTATKMDSDDSLIYLLPHDTLHHIFSTIPLRQIIICRSLSKFFNHLLSSPSFLHLHSTTHPPLNLLALRLPHHRNHNHNPHPSSLHLFDPNLHLWLTFSLQFLPFHSPLPVASSLGILYLWAESHNSTESTHLNTNTNSNSNSKALVACNPLNKQFRVLPHLGSAWSRHGSVLVDSVNASNRVMVLTELAALYFSDGVNRWLKFSSNLPSKPRSPVLVGDSAFALCDVGSPWRSQWKLFYCDLAGAADSAPAQRWSRVERHEWGDVRPRLVRGTGNQILMVGGLKSSFSLNSPCSTILILRLDLDLMEWDEAGRMPPEFFQCFQESSKFKVFGGSDRVCFSAKRIGKLALWDPCDGKRGGEEWRWIDNLPGNGEGMYRGFVFEGRLNALP</sequence>
<dbReference type="InterPro" id="IPR001810">
    <property type="entry name" value="F-box_dom"/>
</dbReference>
<evidence type="ECO:0000313" key="2">
    <source>
        <dbReference type="EMBL" id="CAL0333323.1"/>
    </source>
</evidence>
<dbReference type="SMART" id="SM00256">
    <property type="entry name" value="FBOX"/>
    <property type="match status" value="1"/>
</dbReference>
<reference evidence="2 3" key="1">
    <citation type="submission" date="2024-03" db="EMBL/GenBank/DDBJ databases">
        <authorList>
            <person name="Martinez-Hernandez J."/>
        </authorList>
    </citation>
    <scope>NUCLEOTIDE SEQUENCE [LARGE SCALE GENOMIC DNA]</scope>
</reference>
<dbReference type="InterPro" id="IPR036047">
    <property type="entry name" value="F-box-like_dom_sf"/>
</dbReference>
<evidence type="ECO:0000259" key="1">
    <source>
        <dbReference type="SMART" id="SM00256"/>
    </source>
</evidence>
<dbReference type="SUPFAM" id="SSF81383">
    <property type="entry name" value="F-box domain"/>
    <property type="match status" value="1"/>
</dbReference>
<dbReference type="Proteomes" id="UP001497480">
    <property type="component" value="Unassembled WGS sequence"/>
</dbReference>
<dbReference type="PANTHER" id="PTHR47719">
    <property type="entry name" value="SKP1-INTERACTING PARTNER 15"/>
    <property type="match status" value="1"/>
</dbReference>
<gene>
    <name evidence="2" type="ORF">LLUT_LOCUS34383</name>
</gene>
<evidence type="ECO:0000313" key="3">
    <source>
        <dbReference type="Proteomes" id="UP001497480"/>
    </source>
</evidence>
<dbReference type="AlphaFoldDB" id="A0AAV1YHB2"/>
<organism evidence="2 3">
    <name type="scientific">Lupinus luteus</name>
    <name type="common">European yellow lupine</name>
    <dbReference type="NCBI Taxonomy" id="3873"/>
    <lineage>
        <taxon>Eukaryota</taxon>
        <taxon>Viridiplantae</taxon>
        <taxon>Streptophyta</taxon>
        <taxon>Embryophyta</taxon>
        <taxon>Tracheophyta</taxon>
        <taxon>Spermatophyta</taxon>
        <taxon>Magnoliopsida</taxon>
        <taxon>eudicotyledons</taxon>
        <taxon>Gunneridae</taxon>
        <taxon>Pentapetalae</taxon>
        <taxon>rosids</taxon>
        <taxon>fabids</taxon>
        <taxon>Fabales</taxon>
        <taxon>Fabaceae</taxon>
        <taxon>Papilionoideae</taxon>
        <taxon>50 kb inversion clade</taxon>
        <taxon>genistoids sensu lato</taxon>
        <taxon>core genistoids</taxon>
        <taxon>Genisteae</taxon>
        <taxon>Lupinus</taxon>
    </lineage>
</organism>
<name>A0AAV1YHB2_LUPLU</name>
<accession>A0AAV1YHB2</accession>